<sequence length="414" mass="45322">MPPTCLSSASAIPTGCWMICLRSRTRCSPCHGASLFRLISNLTIRGKAVLRQMNVRQVTTPVVADCTYPTKGHVPMKQRLSIALLLSSALLTGCAGAPAAPESAGPSTLTPGRYVSADDSQVWVFWGNGMYERRVTREGEPPRYDHGQWWRVTDGGTVVAHGGGETPTMLQLGEDETITLQGVGGSGSAVLSLDDDEPEPLEDDRPMAVCFMAQADAALAYDPMTMRNWPVAMERAFPELEAAYRQSGRRPPERLPVIVQGHWAEGEAPDSDDPQLFLDVGGLQQVMDLGENRCPAVSLQDGNWYLTHLNGHPVPAEPGQQPIFVRFGEDRRVSGLAGCNRFSGPFERRRDALSLGPLATSRMMCPRRAETEQAFLKVLDETERFAIEGRSLFLMEQTGQVLAVLEMRPAKAEQ</sequence>
<accession>A0ABY1ZI73</accession>
<keyword evidence="3" id="KW-1185">Reference proteome</keyword>
<dbReference type="InterPro" id="IPR038670">
    <property type="entry name" value="HslJ-like_sf"/>
</dbReference>
<organism evidence="2 3">
    <name type="scientific">Marinobacter halodurans</name>
    <dbReference type="NCBI Taxonomy" id="2528979"/>
    <lineage>
        <taxon>Bacteria</taxon>
        <taxon>Pseudomonadati</taxon>
        <taxon>Pseudomonadota</taxon>
        <taxon>Gammaproteobacteria</taxon>
        <taxon>Pseudomonadales</taxon>
        <taxon>Marinobacteraceae</taxon>
        <taxon>Marinobacter</taxon>
    </lineage>
</organism>
<comment type="caution">
    <text evidence="2">The sequence shown here is derived from an EMBL/GenBank/DDBJ whole genome shotgun (WGS) entry which is preliminary data.</text>
</comment>
<dbReference type="InterPro" id="IPR038139">
    <property type="entry name" value="NlpE_C_sf"/>
</dbReference>
<name>A0ABY1ZI73_9GAMM</name>
<gene>
    <name evidence="2" type="ORF">EZI54_14475</name>
</gene>
<dbReference type="InterPro" id="IPR053147">
    <property type="entry name" value="Hsp_HslJ-like"/>
</dbReference>
<dbReference type="PANTHER" id="PTHR35535:SF1">
    <property type="entry name" value="HEAT SHOCK PROTEIN HSLJ"/>
    <property type="match status" value="1"/>
</dbReference>
<evidence type="ECO:0000313" key="3">
    <source>
        <dbReference type="Proteomes" id="UP000313645"/>
    </source>
</evidence>
<evidence type="ECO:0000313" key="2">
    <source>
        <dbReference type="EMBL" id="TBW54315.1"/>
    </source>
</evidence>
<dbReference type="EMBL" id="SJDL01000023">
    <property type="protein sequence ID" value="TBW54315.1"/>
    <property type="molecule type" value="Genomic_DNA"/>
</dbReference>
<dbReference type="Pfam" id="PF03724">
    <property type="entry name" value="META"/>
    <property type="match status" value="1"/>
</dbReference>
<evidence type="ECO:0000259" key="1">
    <source>
        <dbReference type="Pfam" id="PF03724"/>
    </source>
</evidence>
<proteinExistence type="predicted"/>
<protein>
    <submittedName>
        <fullName evidence="2">META domain-containing protein</fullName>
    </submittedName>
</protein>
<reference evidence="2 3" key="1">
    <citation type="submission" date="2019-02" db="EMBL/GenBank/DDBJ databases">
        <title>Marinobacter halodurans sp. nov., a marine bacterium isolated from sea tidal flat.</title>
        <authorList>
            <person name="Yoo Y."/>
            <person name="Lee D.W."/>
            <person name="Kim B.S."/>
            <person name="Kim J.-J."/>
        </authorList>
    </citation>
    <scope>NUCLEOTIDE SEQUENCE [LARGE SCALE GENOMIC DNA]</scope>
    <source>
        <strain evidence="2 3">YJ-S3-2</strain>
    </source>
</reference>
<dbReference type="Gene3D" id="2.40.50.540">
    <property type="match status" value="1"/>
</dbReference>
<dbReference type="PANTHER" id="PTHR35535">
    <property type="entry name" value="HEAT SHOCK PROTEIN HSLJ"/>
    <property type="match status" value="1"/>
</dbReference>
<dbReference type="InterPro" id="IPR005184">
    <property type="entry name" value="DUF306_Meta_HslJ"/>
</dbReference>
<dbReference type="Proteomes" id="UP000313645">
    <property type="component" value="Unassembled WGS sequence"/>
</dbReference>
<feature type="domain" description="DUF306" evidence="1">
    <location>
        <begin position="298"/>
        <end position="405"/>
    </location>
</feature>
<dbReference type="Gene3D" id="2.40.128.270">
    <property type="match status" value="1"/>
</dbReference>